<dbReference type="Proteomes" id="UP001295444">
    <property type="component" value="Chromosome 05"/>
</dbReference>
<proteinExistence type="predicted"/>
<evidence type="ECO:0000313" key="2">
    <source>
        <dbReference type="Proteomes" id="UP001295444"/>
    </source>
</evidence>
<feature type="non-terminal residue" evidence="1">
    <location>
        <position position="1"/>
    </location>
</feature>
<protein>
    <submittedName>
        <fullName evidence="1">Uncharacterized protein</fullName>
    </submittedName>
</protein>
<gene>
    <name evidence="1" type="ORF">PECUL_23A026653</name>
</gene>
<accession>A0AAD1WC76</accession>
<keyword evidence="2" id="KW-1185">Reference proteome</keyword>
<evidence type="ECO:0000313" key="1">
    <source>
        <dbReference type="EMBL" id="CAH2297238.1"/>
    </source>
</evidence>
<feature type="non-terminal residue" evidence="1">
    <location>
        <position position="75"/>
    </location>
</feature>
<sequence length="75" mass="8685">KYAHKQSLLHTDWTKLVALRTGTVNHAKFLLPESIHAIQSLFLYLCQQMLRLVGSHYHKKKDDLYSLLTPAQSHT</sequence>
<dbReference type="AlphaFoldDB" id="A0AAD1WC76"/>
<reference evidence="1" key="1">
    <citation type="submission" date="2022-03" db="EMBL/GenBank/DDBJ databases">
        <authorList>
            <person name="Alioto T."/>
            <person name="Alioto T."/>
            <person name="Gomez Garrido J."/>
        </authorList>
    </citation>
    <scope>NUCLEOTIDE SEQUENCE</scope>
</reference>
<name>A0AAD1WC76_PELCU</name>
<dbReference type="EMBL" id="OW240916">
    <property type="protein sequence ID" value="CAH2297238.1"/>
    <property type="molecule type" value="Genomic_DNA"/>
</dbReference>
<organism evidence="1 2">
    <name type="scientific">Pelobates cultripes</name>
    <name type="common">Western spadefoot toad</name>
    <dbReference type="NCBI Taxonomy" id="61616"/>
    <lineage>
        <taxon>Eukaryota</taxon>
        <taxon>Metazoa</taxon>
        <taxon>Chordata</taxon>
        <taxon>Craniata</taxon>
        <taxon>Vertebrata</taxon>
        <taxon>Euteleostomi</taxon>
        <taxon>Amphibia</taxon>
        <taxon>Batrachia</taxon>
        <taxon>Anura</taxon>
        <taxon>Pelobatoidea</taxon>
        <taxon>Pelobatidae</taxon>
        <taxon>Pelobates</taxon>
    </lineage>
</organism>